<dbReference type="EC" id="2.1.1.297" evidence="5"/>
<feature type="binding site" evidence="5">
    <location>
        <position position="189"/>
    </location>
    <ligand>
        <name>S-adenosyl-L-methionine</name>
        <dbReference type="ChEBI" id="CHEBI:59789"/>
    </ligand>
</feature>
<keyword evidence="1 5" id="KW-0489">Methyltransferase</keyword>
<dbReference type="NCBIfam" id="TIGR00536">
    <property type="entry name" value="hemK_fam"/>
    <property type="match status" value="1"/>
</dbReference>
<feature type="binding site" evidence="5">
    <location>
        <begin position="189"/>
        <end position="192"/>
    </location>
    <ligand>
        <name>substrate</name>
    </ligand>
</feature>
<reference evidence="8 9" key="1">
    <citation type="submission" date="2016-10" db="EMBL/GenBank/DDBJ databases">
        <authorList>
            <person name="de Groot N.N."/>
        </authorList>
    </citation>
    <scope>NUCLEOTIDE SEQUENCE [LARGE SCALE GENOMIC DNA]</scope>
    <source>
        <strain evidence="8 9">CGMCC 1.9113</strain>
    </source>
</reference>
<evidence type="ECO:0000259" key="7">
    <source>
        <dbReference type="Pfam" id="PF17827"/>
    </source>
</evidence>
<dbReference type="RefSeq" id="WP_245739069.1">
    <property type="nucleotide sequence ID" value="NZ_FOXP01000003.1"/>
</dbReference>
<dbReference type="PROSITE" id="PS00092">
    <property type="entry name" value="N6_MTASE"/>
    <property type="match status" value="1"/>
</dbReference>
<evidence type="ECO:0000313" key="9">
    <source>
        <dbReference type="Proteomes" id="UP000199586"/>
    </source>
</evidence>
<feature type="binding site" evidence="5">
    <location>
        <position position="175"/>
    </location>
    <ligand>
        <name>S-adenosyl-L-methionine</name>
        <dbReference type="ChEBI" id="CHEBI:59789"/>
    </ligand>
</feature>
<dbReference type="NCBIfam" id="TIGR03534">
    <property type="entry name" value="RF_mod_PrmC"/>
    <property type="match status" value="1"/>
</dbReference>
<gene>
    <name evidence="5" type="primary">prmC</name>
    <name evidence="8" type="ORF">SAMN04488241_10311</name>
</gene>
<name>A0A1I5R5K7_9SPHN</name>
<comment type="function">
    <text evidence="5">Methylates the class 1 translation termination release factors RF1/PrfA and RF2/PrfB on the glutamine residue of the universally conserved GGQ motif.</text>
</comment>
<evidence type="ECO:0000256" key="1">
    <source>
        <dbReference type="ARBA" id="ARBA00022603"/>
    </source>
</evidence>
<dbReference type="PANTHER" id="PTHR18895">
    <property type="entry name" value="HEMK METHYLTRANSFERASE"/>
    <property type="match status" value="1"/>
</dbReference>
<evidence type="ECO:0000256" key="5">
    <source>
        <dbReference type="HAMAP-Rule" id="MF_02126"/>
    </source>
</evidence>
<keyword evidence="9" id="KW-1185">Reference proteome</keyword>
<feature type="binding site" evidence="5">
    <location>
        <begin position="125"/>
        <end position="129"/>
    </location>
    <ligand>
        <name>S-adenosyl-L-methionine</name>
        <dbReference type="ChEBI" id="CHEBI:59789"/>
    </ligand>
</feature>
<dbReference type="InterPro" id="IPR029063">
    <property type="entry name" value="SAM-dependent_MTases_sf"/>
</dbReference>
<accession>A0A1I5R5K7</accession>
<keyword evidence="2 5" id="KW-0808">Transferase</keyword>
<evidence type="ECO:0000256" key="2">
    <source>
        <dbReference type="ARBA" id="ARBA00022679"/>
    </source>
</evidence>
<dbReference type="SUPFAM" id="SSF53335">
    <property type="entry name" value="S-adenosyl-L-methionine-dependent methyltransferases"/>
    <property type="match status" value="1"/>
</dbReference>
<feature type="domain" description="Methyltransferase small" evidence="6">
    <location>
        <begin position="110"/>
        <end position="196"/>
    </location>
</feature>
<organism evidence="8 9">
    <name type="scientific">Sphingomonas rubra</name>
    <dbReference type="NCBI Taxonomy" id="634430"/>
    <lineage>
        <taxon>Bacteria</taxon>
        <taxon>Pseudomonadati</taxon>
        <taxon>Pseudomonadota</taxon>
        <taxon>Alphaproteobacteria</taxon>
        <taxon>Sphingomonadales</taxon>
        <taxon>Sphingomonadaceae</taxon>
        <taxon>Sphingomonas</taxon>
    </lineage>
</organism>
<dbReference type="Proteomes" id="UP000199586">
    <property type="component" value="Unassembled WGS sequence"/>
</dbReference>
<dbReference type="EMBL" id="FOXP01000003">
    <property type="protein sequence ID" value="SFP53812.1"/>
    <property type="molecule type" value="Genomic_DNA"/>
</dbReference>
<comment type="catalytic activity">
    <reaction evidence="4 5">
        <text>L-glutaminyl-[peptide chain release factor] + S-adenosyl-L-methionine = N(5)-methyl-L-glutaminyl-[peptide chain release factor] + S-adenosyl-L-homocysteine + H(+)</text>
        <dbReference type="Rhea" id="RHEA:42896"/>
        <dbReference type="Rhea" id="RHEA-COMP:10271"/>
        <dbReference type="Rhea" id="RHEA-COMP:10272"/>
        <dbReference type="ChEBI" id="CHEBI:15378"/>
        <dbReference type="ChEBI" id="CHEBI:30011"/>
        <dbReference type="ChEBI" id="CHEBI:57856"/>
        <dbReference type="ChEBI" id="CHEBI:59789"/>
        <dbReference type="ChEBI" id="CHEBI:61891"/>
        <dbReference type="EC" id="2.1.1.297"/>
    </reaction>
</comment>
<dbReference type="GO" id="GO:0032259">
    <property type="term" value="P:methylation"/>
    <property type="evidence" value="ECO:0007669"/>
    <property type="project" value="UniProtKB-KW"/>
</dbReference>
<keyword evidence="3 5" id="KW-0949">S-adenosyl-L-methionine</keyword>
<dbReference type="AlphaFoldDB" id="A0A1I5R5K7"/>
<evidence type="ECO:0000313" key="8">
    <source>
        <dbReference type="EMBL" id="SFP53812.1"/>
    </source>
</evidence>
<feature type="domain" description="Release factor glutamine methyltransferase N-terminal" evidence="7">
    <location>
        <begin position="16"/>
        <end position="80"/>
    </location>
</feature>
<sequence>MPATDPGYEMIAVHHALSVAAARFAFSATPRLDAELLLAHALGIERQALLLDPERWTIPATFAALVERRARHEPVAYITGTRGFWTLDLQVGPGALVPRADSETLVEAALAHFADRHPATLLDLGTGPGTLLLALLAEWPETRGLGVDRSAEALGWATANAAPFGSRAVFVRGNWATALAGRFDCIVANPPYIATDEALPREVSAHEPPSALYAGGDGLADYRRLIPDLRRLLAPGGAVLLEIGWTQGRAVGALLAEQGFAVAEHRDLGGRPRVLLAT</sequence>
<dbReference type="Pfam" id="PF05175">
    <property type="entry name" value="MTS"/>
    <property type="match status" value="1"/>
</dbReference>
<proteinExistence type="inferred from homology"/>
<dbReference type="InterPro" id="IPR019874">
    <property type="entry name" value="RF_methyltr_PrmC"/>
</dbReference>
<dbReference type="Gene3D" id="3.40.50.150">
    <property type="entry name" value="Vaccinia Virus protein VP39"/>
    <property type="match status" value="1"/>
</dbReference>
<dbReference type="InterPro" id="IPR002052">
    <property type="entry name" value="DNA_methylase_N6_adenine_CS"/>
</dbReference>
<evidence type="ECO:0000256" key="3">
    <source>
        <dbReference type="ARBA" id="ARBA00022691"/>
    </source>
</evidence>
<dbReference type="InterPro" id="IPR040758">
    <property type="entry name" value="PrmC_N"/>
</dbReference>
<protein>
    <recommendedName>
        <fullName evidence="5">Release factor glutamine methyltransferase</fullName>
        <shortName evidence="5">RF MTase</shortName>
        <ecNumber evidence="5">2.1.1.297</ecNumber>
    </recommendedName>
    <alternativeName>
        <fullName evidence="5">N5-glutamine methyltransferase PrmC</fullName>
    </alternativeName>
    <alternativeName>
        <fullName evidence="5">Protein-(glutamine-N5) MTase PrmC</fullName>
    </alternativeName>
    <alternativeName>
        <fullName evidence="5">Protein-glutamine N-methyltransferase PrmC</fullName>
    </alternativeName>
</protein>
<dbReference type="GO" id="GO:0102559">
    <property type="term" value="F:peptide chain release factor N(5)-glutamine methyltransferase activity"/>
    <property type="evidence" value="ECO:0007669"/>
    <property type="project" value="UniProtKB-EC"/>
</dbReference>
<dbReference type="PANTHER" id="PTHR18895:SF74">
    <property type="entry name" value="MTRF1L RELEASE FACTOR GLUTAMINE METHYLTRANSFERASE"/>
    <property type="match status" value="1"/>
</dbReference>
<evidence type="ECO:0000256" key="4">
    <source>
        <dbReference type="ARBA" id="ARBA00048391"/>
    </source>
</evidence>
<dbReference type="InterPro" id="IPR004556">
    <property type="entry name" value="HemK-like"/>
</dbReference>
<dbReference type="GO" id="GO:0003676">
    <property type="term" value="F:nucleic acid binding"/>
    <property type="evidence" value="ECO:0007669"/>
    <property type="project" value="InterPro"/>
</dbReference>
<dbReference type="InterPro" id="IPR050320">
    <property type="entry name" value="N5-glutamine_MTase"/>
</dbReference>
<dbReference type="InterPro" id="IPR007848">
    <property type="entry name" value="Small_mtfrase_dom"/>
</dbReference>
<dbReference type="Gene3D" id="1.10.8.10">
    <property type="entry name" value="DNA helicase RuvA subunit, C-terminal domain"/>
    <property type="match status" value="1"/>
</dbReference>
<feature type="binding site" evidence="5">
    <location>
        <position position="148"/>
    </location>
    <ligand>
        <name>S-adenosyl-L-methionine</name>
        <dbReference type="ChEBI" id="CHEBI:59789"/>
    </ligand>
</feature>
<dbReference type="STRING" id="634430.SAMN04488241_10311"/>
<dbReference type="CDD" id="cd02440">
    <property type="entry name" value="AdoMet_MTases"/>
    <property type="match status" value="1"/>
</dbReference>
<dbReference type="HAMAP" id="MF_02126">
    <property type="entry name" value="RF_methyltr_PrmC"/>
    <property type="match status" value="1"/>
</dbReference>
<evidence type="ECO:0000259" key="6">
    <source>
        <dbReference type="Pfam" id="PF05175"/>
    </source>
</evidence>
<comment type="similarity">
    <text evidence="5">Belongs to the protein N5-glutamine methyltransferase family. PrmC subfamily.</text>
</comment>
<dbReference type="Pfam" id="PF17827">
    <property type="entry name" value="PrmC_N"/>
    <property type="match status" value="1"/>
</dbReference>